<dbReference type="EMBL" id="OV170228">
    <property type="protein sequence ID" value="CAH0729807.1"/>
    <property type="molecule type" value="Genomic_DNA"/>
</dbReference>
<dbReference type="Proteomes" id="UP000838878">
    <property type="component" value="Chromosome 8"/>
</dbReference>
<gene>
    <name evidence="2" type="ORF">BINO364_LOCUS14861</name>
</gene>
<name>A0A8J9W9A8_9NEOP</name>
<keyword evidence="3" id="KW-1185">Reference proteome</keyword>
<accession>A0A8J9W9A8</accession>
<sequence>MQIGDSTGGRAGGGVGGGGSVALGGAPAQAARTGAEGAFSAARTGGGPGGGAQSATSRSSATHHHQSTAASARAARPTRPGASSRPKYAHRGAVQCALALAPAGGREAAQTAARTRGHTATAAPLPTAHDRARTLFRERRSAPRCPPAARCQFYAKLRAGGDAICTAVSRIDDQAAAVDVLLGRDSLFIEKHRIPRMPEDRKARVFETPVDLNMDIFYQEILRKAGPIPSPEVSAATYPRQHYTLSQSLGSV</sequence>
<evidence type="ECO:0000313" key="2">
    <source>
        <dbReference type="EMBL" id="CAH0729807.1"/>
    </source>
</evidence>
<evidence type="ECO:0000313" key="3">
    <source>
        <dbReference type="Proteomes" id="UP000838878"/>
    </source>
</evidence>
<protein>
    <submittedName>
        <fullName evidence="2">Uncharacterized protein</fullName>
    </submittedName>
</protein>
<proteinExistence type="predicted"/>
<organism evidence="2 3">
    <name type="scientific">Brenthis ino</name>
    <name type="common">lesser marbled fritillary</name>
    <dbReference type="NCBI Taxonomy" id="405034"/>
    <lineage>
        <taxon>Eukaryota</taxon>
        <taxon>Metazoa</taxon>
        <taxon>Ecdysozoa</taxon>
        <taxon>Arthropoda</taxon>
        <taxon>Hexapoda</taxon>
        <taxon>Insecta</taxon>
        <taxon>Pterygota</taxon>
        <taxon>Neoptera</taxon>
        <taxon>Endopterygota</taxon>
        <taxon>Lepidoptera</taxon>
        <taxon>Glossata</taxon>
        <taxon>Ditrysia</taxon>
        <taxon>Papilionoidea</taxon>
        <taxon>Nymphalidae</taxon>
        <taxon>Heliconiinae</taxon>
        <taxon>Argynnini</taxon>
        <taxon>Brenthis</taxon>
    </lineage>
</organism>
<feature type="non-terminal residue" evidence="2">
    <location>
        <position position="252"/>
    </location>
</feature>
<dbReference type="AlphaFoldDB" id="A0A8J9W9A8"/>
<feature type="compositionally biased region" description="Low complexity" evidence="1">
    <location>
        <begin position="67"/>
        <end position="86"/>
    </location>
</feature>
<reference evidence="2" key="1">
    <citation type="submission" date="2021-12" db="EMBL/GenBank/DDBJ databases">
        <authorList>
            <person name="Martin H S."/>
        </authorList>
    </citation>
    <scope>NUCLEOTIDE SEQUENCE</scope>
</reference>
<feature type="region of interest" description="Disordered" evidence="1">
    <location>
        <begin position="1"/>
        <end position="89"/>
    </location>
</feature>
<feature type="compositionally biased region" description="Gly residues" evidence="1">
    <location>
        <begin position="1"/>
        <end position="22"/>
    </location>
</feature>
<dbReference type="OrthoDB" id="7486941at2759"/>
<evidence type="ECO:0000256" key="1">
    <source>
        <dbReference type="SAM" id="MobiDB-lite"/>
    </source>
</evidence>